<dbReference type="Proteomes" id="UP000265955">
    <property type="component" value="Unassembled WGS sequence"/>
</dbReference>
<accession>A0A3A3FHC9</accession>
<dbReference type="OrthoDB" id="221297at2"/>
<dbReference type="InterPro" id="IPR052516">
    <property type="entry name" value="N-heterocyclic_Hydroxylase"/>
</dbReference>
<evidence type="ECO:0000259" key="1">
    <source>
        <dbReference type="Pfam" id="PF20256"/>
    </source>
</evidence>
<evidence type="ECO:0000313" key="2">
    <source>
        <dbReference type="EMBL" id="RJF91914.1"/>
    </source>
</evidence>
<dbReference type="InterPro" id="IPR046867">
    <property type="entry name" value="AldOxase/xan_DH_MoCoBD2"/>
</dbReference>
<comment type="caution">
    <text evidence="2">The sequence shown here is derived from an EMBL/GenBank/DDBJ whole genome shotgun (WGS) entry which is preliminary data.</text>
</comment>
<dbReference type="PANTHER" id="PTHR47495">
    <property type="entry name" value="ALDEHYDE DEHYDROGENASE"/>
    <property type="match status" value="1"/>
</dbReference>
<protein>
    <submittedName>
        <fullName evidence="2">Xanthine dehydrogenase family protein molybdopterin-binding subunit</fullName>
    </submittedName>
</protein>
<dbReference type="AlphaFoldDB" id="A0A3A3FHC9"/>
<dbReference type="SUPFAM" id="SSF56003">
    <property type="entry name" value="Molybdenum cofactor-binding domain"/>
    <property type="match status" value="1"/>
</dbReference>
<reference evidence="3" key="1">
    <citation type="submission" date="2018-09" db="EMBL/GenBank/DDBJ databases">
        <authorList>
            <person name="Zhu H."/>
        </authorList>
    </citation>
    <scope>NUCLEOTIDE SEQUENCE [LARGE SCALE GENOMIC DNA]</scope>
    <source>
        <strain evidence="3">K1R23-30</strain>
    </source>
</reference>
<dbReference type="GO" id="GO:0016491">
    <property type="term" value="F:oxidoreductase activity"/>
    <property type="evidence" value="ECO:0007669"/>
    <property type="project" value="InterPro"/>
</dbReference>
<dbReference type="InterPro" id="IPR037165">
    <property type="entry name" value="AldOxase/xan_DH_Mopterin-bd_sf"/>
</dbReference>
<sequence>MAGQVPRISIRRFLPHLFAMQNTSKKFLRNITTIRQLLIGYHAFPEGSQRDQFVEVHVVEDLGEIRVPRAVGVYGVDKLMNRKTGHSQLMGGIVWGISLALMEKTIMGTRTGRAVNGNLAEYRLPVNADIGTIDVSVADEDDPHVNPLGAKGIGDIGITGVGAAIANAVFPATGKRIRSVPITFDQLL</sequence>
<organism evidence="2 3">
    <name type="scientific">Noviherbaspirillum saxi</name>
    <dbReference type="NCBI Taxonomy" id="2320863"/>
    <lineage>
        <taxon>Bacteria</taxon>
        <taxon>Pseudomonadati</taxon>
        <taxon>Pseudomonadota</taxon>
        <taxon>Betaproteobacteria</taxon>
        <taxon>Burkholderiales</taxon>
        <taxon>Oxalobacteraceae</taxon>
        <taxon>Noviherbaspirillum</taxon>
    </lineage>
</organism>
<dbReference type="Gene3D" id="3.30.365.10">
    <property type="entry name" value="Aldehyde oxidase/xanthine dehydrogenase, molybdopterin binding domain"/>
    <property type="match status" value="1"/>
</dbReference>
<feature type="domain" description="Aldehyde oxidase/xanthine dehydrogenase second molybdopterin binding" evidence="1">
    <location>
        <begin position="52"/>
        <end position="130"/>
    </location>
</feature>
<evidence type="ECO:0000313" key="3">
    <source>
        <dbReference type="Proteomes" id="UP000265955"/>
    </source>
</evidence>
<name>A0A3A3FHC9_9BURK</name>
<dbReference type="Pfam" id="PF20256">
    <property type="entry name" value="MoCoBD_2"/>
    <property type="match status" value="1"/>
</dbReference>
<dbReference type="PANTHER" id="PTHR47495:SF2">
    <property type="entry name" value="ALDEHYDE DEHYDROGENASE"/>
    <property type="match status" value="1"/>
</dbReference>
<gene>
    <name evidence="2" type="ORF">D3871_24895</name>
</gene>
<proteinExistence type="predicted"/>
<keyword evidence="3" id="KW-1185">Reference proteome</keyword>
<dbReference type="EMBL" id="QYUO01000003">
    <property type="protein sequence ID" value="RJF91914.1"/>
    <property type="molecule type" value="Genomic_DNA"/>
</dbReference>